<comment type="caution">
    <text evidence="2">The sequence shown here is derived from an EMBL/GenBank/DDBJ whole genome shotgun (WGS) entry which is preliminary data.</text>
</comment>
<dbReference type="InterPro" id="IPR001387">
    <property type="entry name" value="Cro/C1-type_HTH"/>
</dbReference>
<sequence>MQALVKTPRTDIRIQGEIPPRLLDLLRSEYGNKLKINRDDEFVEITETSWYKETKAATSPGDAMRIYRKNQEMTQAQLGKKLGAVPRQLVSNMERGKRTISLATAKKLAAIFNVSASRFLDV</sequence>
<dbReference type="Proteomes" id="UP000287853">
    <property type="component" value="Unassembled WGS sequence"/>
</dbReference>
<gene>
    <name evidence="2" type="ORF">H206_02937</name>
</gene>
<dbReference type="SMART" id="SM00530">
    <property type="entry name" value="HTH_XRE"/>
    <property type="match status" value="1"/>
</dbReference>
<dbReference type="InterPro" id="IPR010982">
    <property type="entry name" value="Lambda_DNA-bd_dom_sf"/>
</dbReference>
<accession>A0A444IR56</accession>
<organism evidence="2 3">
    <name type="scientific">Candidatus Electrothrix aarhusensis</name>
    <dbReference type="NCBI Taxonomy" id="1859131"/>
    <lineage>
        <taxon>Bacteria</taxon>
        <taxon>Pseudomonadati</taxon>
        <taxon>Thermodesulfobacteriota</taxon>
        <taxon>Desulfobulbia</taxon>
        <taxon>Desulfobulbales</taxon>
        <taxon>Desulfobulbaceae</taxon>
        <taxon>Candidatus Electrothrix</taxon>
    </lineage>
</organism>
<keyword evidence="2" id="KW-0238">DNA-binding</keyword>
<evidence type="ECO:0000313" key="3">
    <source>
        <dbReference type="Proteomes" id="UP000287853"/>
    </source>
</evidence>
<dbReference type="SUPFAM" id="SSF47413">
    <property type="entry name" value="lambda repressor-like DNA-binding domains"/>
    <property type="match status" value="1"/>
</dbReference>
<evidence type="ECO:0000313" key="2">
    <source>
        <dbReference type="EMBL" id="RWX43272.1"/>
    </source>
</evidence>
<feature type="domain" description="HTH cro/C1-type" evidence="1">
    <location>
        <begin position="64"/>
        <end position="119"/>
    </location>
</feature>
<evidence type="ECO:0000259" key="1">
    <source>
        <dbReference type="PROSITE" id="PS50943"/>
    </source>
</evidence>
<dbReference type="EMBL" id="MTKO01000125">
    <property type="protein sequence ID" value="RWX43272.1"/>
    <property type="molecule type" value="Genomic_DNA"/>
</dbReference>
<dbReference type="Pfam" id="PF01381">
    <property type="entry name" value="HTH_3"/>
    <property type="match status" value="1"/>
</dbReference>
<dbReference type="Gene3D" id="1.10.260.40">
    <property type="entry name" value="lambda repressor-like DNA-binding domains"/>
    <property type="match status" value="1"/>
</dbReference>
<dbReference type="GO" id="GO:0003677">
    <property type="term" value="F:DNA binding"/>
    <property type="evidence" value="ECO:0007669"/>
    <property type="project" value="UniProtKB-KW"/>
</dbReference>
<keyword evidence="3" id="KW-1185">Reference proteome</keyword>
<reference evidence="2 3" key="1">
    <citation type="submission" date="2017-01" db="EMBL/GenBank/DDBJ databases">
        <title>The cable genome- insights into the physiology and evolution of filamentous bacteria capable of sulfide oxidation via long distance electron transfer.</title>
        <authorList>
            <person name="Schreiber L."/>
            <person name="Bjerg J.T."/>
            <person name="Boggild A."/>
            <person name="Van De Vossenberg J."/>
            <person name="Meysman F."/>
            <person name="Nielsen L.P."/>
            <person name="Schramm A."/>
            <person name="Kjeldsen K.U."/>
        </authorList>
    </citation>
    <scope>NUCLEOTIDE SEQUENCE [LARGE SCALE GENOMIC DNA]</scope>
    <source>
        <strain evidence="2">MCF</strain>
    </source>
</reference>
<dbReference type="CDD" id="cd00093">
    <property type="entry name" value="HTH_XRE"/>
    <property type="match status" value="1"/>
</dbReference>
<dbReference type="AlphaFoldDB" id="A0A444IR56"/>
<protein>
    <submittedName>
        <fullName evidence="2">DNA-binding transcriptional regulator, XRE-family HTH domain</fullName>
    </submittedName>
</protein>
<name>A0A444IR56_9BACT</name>
<proteinExistence type="predicted"/>
<dbReference type="PROSITE" id="PS50943">
    <property type="entry name" value="HTH_CROC1"/>
    <property type="match status" value="1"/>
</dbReference>